<proteinExistence type="predicted"/>
<feature type="region of interest" description="Disordered" evidence="1">
    <location>
        <begin position="1"/>
        <end position="30"/>
    </location>
</feature>
<feature type="compositionally biased region" description="Basic and acidic residues" evidence="1">
    <location>
        <begin position="1"/>
        <end position="12"/>
    </location>
</feature>
<evidence type="ECO:0000313" key="2">
    <source>
        <dbReference type="EMBL" id="KAG2547671.1"/>
    </source>
</evidence>
<evidence type="ECO:0000256" key="1">
    <source>
        <dbReference type="SAM" id="MobiDB-lite"/>
    </source>
</evidence>
<feature type="region of interest" description="Disordered" evidence="1">
    <location>
        <begin position="154"/>
        <end position="204"/>
    </location>
</feature>
<dbReference type="EMBL" id="CM029053">
    <property type="protein sequence ID" value="KAG2547671.1"/>
    <property type="molecule type" value="Genomic_DNA"/>
</dbReference>
<organism evidence="2 3">
    <name type="scientific">Panicum virgatum</name>
    <name type="common">Blackwell switchgrass</name>
    <dbReference type="NCBI Taxonomy" id="38727"/>
    <lineage>
        <taxon>Eukaryota</taxon>
        <taxon>Viridiplantae</taxon>
        <taxon>Streptophyta</taxon>
        <taxon>Embryophyta</taxon>
        <taxon>Tracheophyta</taxon>
        <taxon>Spermatophyta</taxon>
        <taxon>Magnoliopsida</taxon>
        <taxon>Liliopsida</taxon>
        <taxon>Poales</taxon>
        <taxon>Poaceae</taxon>
        <taxon>PACMAD clade</taxon>
        <taxon>Panicoideae</taxon>
        <taxon>Panicodae</taxon>
        <taxon>Paniceae</taxon>
        <taxon>Panicinae</taxon>
        <taxon>Panicum</taxon>
        <taxon>Panicum sect. Hiantes</taxon>
    </lineage>
</organism>
<evidence type="ECO:0000313" key="3">
    <source>
        <dbReference type="Proteomes" id="UP000823388"/>
    </source>
</evidence>
<accession>A0A8T0NCF6</accession>
<feature type="compositionally biased region" description="Basic and acidic residues" evidence="1">
    <location>
        <begin position="170"/>
        <end position="195"/>
    </location>
</feature>
<keyword evidence="3" id="KW-1185">Reference proteome</keyword>
<comment type="caution">
    <text evidence="2">The sequence shown here is derived from an EMBL/GenBank/DDBJ whole genome shotgun (WGS) entry which is preliminary data.</text>
</comment>
<reference evidence="2" key="1">
    <citation type="submission" date="2020-05" db="EMBL/GenBank/DDBJ databases">
        <title>WGS assembly of Panicum virgatum.</title>
        <authorList>
            <person name="Lovell J.T."/>
            <person name="Jenkins J."/>
            <person name="Shu S."/>
            <person name="Juenger T.E."/>
            <person name="Schmutz J."/>
        </authorList>
    </citation>
    <scope>NUCLEOTIDE SEQUENCE</scope>
    <source>
        <strain evidence="2">AP13</strain>
    </source>
</reference>
<name>A0A8T0NCF6_PANVG</name>
<dbReference type="AlphaFoldDB" id="A0A8T0NCF6"/>
<dbReference type="Proteomes" id="UP000823388">
    <property type="component" value="Chromosome 9K"/>
</dbReference>
<protein>
    <submittedName>
        <fullName evidence="2">Uncharacterized protein</fullName>
    </submittedName>
</protein>
<sequence>MLDALLGRDKLTGKQAAQPSRRLACPQLDGPRCPHRPPLFDRAASTRGTPACIGPAHHSAGYHSPASVCGSLASPPPGPRQLLLAVRAASPLFAIVAVLPCLRSPLHGLCSASPAWPPPHLHQLPLAGHAVSHGHTPPSPVVATTAERLLRLQQPPCAPPPLLSSTHRQGFRDSRCSDPRDEGRREEARQLEKKTRGGPGRRHMVEEEDVCAAGFLSSTPFLRSNNVWIIPGS</sequence>
<gene>
    <name evidence="2" type="ORF">PVAP13_9KG095470</name>
</gene>